<evidence type="ECO:0000259" key="8">
    <source>
        <dbReference type="PROSITE" id="PS50067"/>
    </source>
</evidence>
<dbReference type="GeneID" id="30993938"/>
<keyword evidence="6" id="KW-0505">Motor protein</keyword>
<dbReference type="FunFam" id="3.40.850.10:FF:000194">
    <property type="entry name" value="AaceriADR145Cp"/>
    <property type="match status" value="1"/>
</dbReference>
<feature type="region of interest" description="Disordered" evidence="7">
    <location>
        <begin position="699"/>
        <end position="720"/>
    </location>
</feature>
<feature type="binding site" evidence="6">
    <location>
        <begin position="152"/>
        <end position="159"/>
    </location>
    <ligand>
        <name>ATP</name>
        <dbReference type="ChEBI" id="CHEBI:30616"/>
    </ligand>
</feature>
<keyword evidence="5" id="KW-0175">Coiled coil</keyword>
<dbReference type="GO" id="GO:0008017">
    <property type="term" value="F:microtubule binding"/>
    <property type="evidence" value="ECO:0007669"/>
    <property type="project" value="InterPro"/>
</dbReference>
<keyword evidence="2" id="KW-0963">Cytoplasm</keyword>
<evidence type="ECO:0000256" key="1">
    <source>
        <dbReference type="ARBA" id="ARBA00004496"/>
    </source>
</evidence>
<dbReference type="Pfam" id="PF00225">
    <property type="entry name" value="Kinesin"/>
    <property type="match status" value="1"/>
</dbReference>
<dbReference type="InterPro" id="IPR001752">
    <property type="entry name" value="Kinesin_motor_dom"/>
</dbReference>
<dbReference type="PRINTS" id="PR00380">
    <property type="entry name" value="KINESINHEAVY"/>
</dbReference>
<organism evidence="9 10">
    <name type="scientific">Hyphopichia burtonii NRRL Y-1933</name>
    <dbReference type="NCBI Taxonomy" id="984485"/>
    <lineage>
        <taxon>Eukaryota</taxon>
        <taxon>Fungi</taxon>
        <taxon>Dikarya</taxon>
        <taxon>Ascomycota</taxon>
        <taxon>Saccharomycotina</taxon>
        <taxon>Pichiomycetes</taxon>
        <taxon>Debaryomycetaceae</taxon>
        <taxon>Hyphopichia</taxon>
    </lineage>
</organism>
<dbReference type="InterPro" id="IPR027417">
    <property type="entry name" value="P-loop_NTPase"/>
</dbReference>
<dbReference type="GO" id="GO:0005737">
    <property type="term" value="C:cytoplasm"/>
    <property type="evidence" value="ECO:0007669"/>
    <property type="project" value="UniProtKB-SubCell"/>
</dbReference>
<evidence type="ECO:0000313" key="10">
    <source>
        <dbReference type="Proteomes" id="UP000095085"/>
    </source>
</evidence>
<evidence type="ECO:0000256" key="2">
    <source>
        <dbReference type="ARBA" id="ARBA00022490"/>
    </source>
</evidence>
<dbReference type="GO" id="GO:0005524">
    <property type="term" value="F:ATP binding"/>
    <property type="evidence" value="ECO:0007669"/>
    <property type="project" value="UniProtKB-UniRule"/>
</dbReference>
<evidence type="ECO:0000256" key="3">
    <source>
        <dbReference type="ARBA" id="ARBA00022741"/>
    </source>
</evidence>
<protein>
    <submittedName>
        <fullName evidence="9">Kinesin-domain-containing protein</fullName>
    </submittedName>
</protein>
<dbReference type="OrthoDB" id="3176171at2759"/>
<dbReference type="GO" id="GO:0051231">
    <property type="term" value="P:spindle elongation"/>
    <property type="evidence" value="ECO:0007669"/>
    <property type="project" value="TreeGrafter"/>
</dbReference>
<dbReference type="SUPFAM" id="SSF52540">
    <property type="entry name" value="P-loop containing nucleoside triphosphate hydrolases"/>
    <property type="match status" value="1"/>
</dbReference>
<keyword evidence="4 6" id="KW-0067">ATP-binding</keyword>
<evidence type="ECO:0000256" key="7">
    <source>
        <dbReference type="SAM" id="MobiDB-lite"/>
    </source>
</evidence>
<sequence length="720" mass="80953">MSGISTPKSRNRHSRLFSDFDLQQSPIKQNFSNVSTPTSPRFKHKQLQSSGLHSRNNLIVSSSSSNSVNTNIKVICRFRPQNQLEIENNNPSIVEFLNDETVSINGKDYTNTFTFDKVFDHNSSQVDIYHYSIHQTLEDYFNGYNGTILAYGQTGSGKSYTMFGPSLSDEASCGLIPRITNQIFSHIKNGSPDIEYTVGVSYMEIYMEQIKDLLDTSETPSASHNYTIHEDKDNGVYVKGLSQIYVSSSNELLQVLKQGTKIRATSSTNMNFESSRSHAIFQIKLSQKNLLNGTIKKSNLFLVDLAGSEKVIKTGAQGHNLEEAKKINSSLLALGLVINSLTDNKSSHIPYRDSKLTRILQESLGGNSRTTLIINCSPALENEPETLSTLRFGSRAKSIRNVVHINTESSVHQLKLRNSNLEKQNLQQADYIKTLEYELLQWRNNETPGPNNKTFMLSSNNHLKNILSSPRTPSKIPLPPTNDTSSNRLNEEINRRDKKISELESVILSMKMENVKNSHQDELKLYKLENALHKLNDKLNDVELINVNLRKHLLISEKIIESRDHKIGKLKNALKDQHHQVRKESVRFENKLDLVREKLESQKLEKQQQQQQTTFIEEGVETSFHQNDSLSKFLTDNNITEQVLTVNSNLENINTPSPKPKPNDLLISTTPITKSRPNSVISSPLSPSPKIGLNLRIVKPLRGGGGPPGTSTNGNNSPLL</sequence>
<dbReference type="InterPro" id="IPR036961">
    <property type="entry name" value="Kinesin_motor_dom_sf"/>
</dbReference>
<feature type="domain" description="Kinesin motor" evidence="8">
    <location>
        <begin position="71"/>
        <end position="399"/>
    </location>
</feature>
<feature type="compositionally biased region" description="Low complexity" evidence="7">
    <location>
        <begin position="709"/>
        <end position="720"/>
    </location>
</feature>
<dbReference type="InterPro" id="IPR027640">
    <property type="entry name" value="Kinesin-like_fam"/>
</dbReference>
<proteinExistence type="inferred from homology"/>
<dbReference type="PANTHER" id="PTHR47969">
    <property type="entry name" value="CHROMOSOME-ASSOCIATED KINESIN KIF4A-RELATED"/>
    <property type="match status" value="1"/>
</dbReference>
<dbReference type="SMART" id="SM00129">
    <property type="entry name" value="KISc"/>
    <property type="match status" value="1"/>
</dbReference>
<dbReference type="GO" id="GO:0003777">
    <property type="term" value="F:microtubule motor activity"/>
    <property type="evidence" value="ECO:0007669"/>
    <property type="project" value="InterPro"/>
</dbReference>
<dbReference type="EMBL" id="KV454544">
    <property type="protein sequence ID" value="ODV65398.1"/>
    <property type="molecule type" value="Genomic_DNA"/>
</dbReference>
<keyword evidence="3 6" id="KW-0547">Nucleotide-binding</keyword>
<dbReference type="PANTHER" id="PTHR47969:SF15">
    <property type="entry name" value="CHROMOSOME-ASSOCIATED KINESIN KIF4A-RELATED"/>
    <property type="match status" value="1"/>
</dbReference>
<dbReference type="CDD" id="cd01369">
    <property type="entry name" value="KISc_KHC_KIF5"/>
    <property type="match status" value="1"/>
</dbReference>
<accession>A0A1E4RDQ4</accession>
<dbReference type="AlphaFoldDB" id="A0A1E4RDQ4"/>
<evidence type="ECO:0000256" key="4">
    <source>
        <dbReference type="ARBA" id="ARBA00022840"/>
    </source>
</evidence>
<name>A0A1E4RDQ4_9ASCO</name>
<evidence type="ECO:0000256" key="5">
    <source>
        <dbReference type="ARBA" id="ARBA00023054"/>
    </source>
</evidence>
<gene>
    <name evidence="9" type="ORF">HYPBUDRAFT_127975</name>
</gene>
<comment type="similarity">
    <text evidence="6">Belongs to the TRAFAC class myosin-kinesin ATPase superfamily. Kinesin family.</text>
</comment>
<dbReference type="GO" id="GO:0007052">
    <property type="term" value="P:mitotic spindle organization"/>
    <property type="evidence" value="ECO:0007669"/>
    <property type="project" value="TreeGrafter"/>
</dbReference>
<dbReference type="PROSITE" id="PS50067">
    <property type="entry name" value="KINESIN_MOTOR_2"/>
    <property type="match status" value="1"/>
</dbReference>
<dbReference type="GO" id="GO:0005875">
    <property type="term" value="C:microtubule associated complex"/>
    <property type="evidence" value="ECO:0007669"/>
    <property type="project" value="TreeGrafter"/>
</dbReference>
<comment type="subcellular location">
    <subcellularLocation>
        <location evidence="1">Cytoplasm</location>
    </subcellularLocation>
</comment>
<dbReference type="Gene3D" id="3.40.850.10">
    <property type="entry name" value="Kinesin motor domain"/>
    <property type="match status" value="1"/>
</dbReference>
<dbReference type="RefSeq" id="XP_020074465.1">
    <property type="nucleotide sequence ID" value="XM_020219388.1"/>
</dbReference>
<evidence type="ECO:0000313" key="9">
    <source>
        <dbReference type="EMBL" id="ODV65398.1"/>
    </source>
</evidence>
<evidence type="ECO:0000256" key="6">
    <source>
        <dbReference type="PROSITE-ProRule" id="PRU00283"/>
    </source>
</evidence>
<feature type="region of interest" description="Disordered" evidence="7">
    <location>
        <begin position="467"/>
        <end position="488"/>
    </location>
</feature>
<keyword evidence="10" id="KW-1185">Reference proteome</keyword>
<dbReference type="Proteomes" id="UP000095085">
    <property type="component" value="Unassembled WGS sequence"/>
</dbReference>
<dbReference type="GO" id="GO:0007018">
    <property type="term" value="P:microtubule-based movement"/>
    <property type="evidence" value="ECO:0007669"/>
    <property type="project" value="InterPro"/>
</dbReference>
<reference evidence="10" key="1">
    <citation type="submission" date="2016-05" db="EMBL/GenBank/DDBJ databases">
        <title>Comparative genomics of biotechnologically important yeasts.</title>
        <authorList>
            <consortium name="DOE Joint Genome Institute"/>
            <person name="Riley R."/>
            <person name="Haridas S."/>
            <person name="Wolfe K.H."/>
            <person name="Lopes M.R."/>
            <person name="Hittinger C.T."/>
            <person name="Goker M."/>
            <person name="Salamov A."/>
            <person name="Wisecaver J."/>
            <person name="Long T.M."/>
            <person name="Aerts A.L."/>
            <person name="Barry K."/>
            <person name="Choi C."/>
            <person name="Clum A."/>
            <person name="Coughlan A.Y."/>
            <person name="Deshpande S."/>
            <person name="Douglass A.P."/>
            <person name="Hanson S.J."/>
            <person name="Klenk H.-P."/>
            <person name="Labutti K."/>
            <person name="Lapidus A."/>
            <person name="Lindquist E."/>
            <person name="Lipzen A."/>
            <person name="Meier-Kolthoff J.P."/>
            <person name="Ohm R.A."/>
            <person name="Otillar R.P."/>
            <person name="Pangilinan J."/>
            <person name="Peng Y."/>
            <person name="Rokas A."/>
            <person name="Rosa C.A."/>
            <person name="Scheuner C."/>
            <person name="Sibirny A.A."/>
            <person name="Slot J.C."/>
            <person name="Stielow J.B."/>
            <person name="Sun H."/>
            <person name="Kurtzman C.P."/>
            <person name="Blackwell M."/>
            <person name="Grigoriev I.V."/>
            <person name="Jeffries T.W."/>
        </authorList>
    </citation>
    <scope>NUCLEOTIDE SEQUENCE [LARGE SCALE GENOMIC DNA]</scope>
    <source>
        <strain evidence="10">NRRL Y-1933</strain>
    </source>
</reference>
<dbReference type="STRING" id="984485.A0A1E4RDQ4"/>